<feature type="compositionally biased region" description="Low complexity" evidence="5">
    <location>
        <begin position="427"/>
        <end position="437"/>
    </location>
</feature>
<organism evidence="7 8">
    <name type="scientific">Williamsia phyllosphaerae</name>
    <dbReference type="NCBI Taxonomy" id="885042"/>
    <lineage>
        <taxon>Bacteria</taxon>
        <taxon>Bacillati</taxon>
        <taxon>Actinomycetota</taxon>
        <taxon>Actinomycetes</taxon>
        <taxon>Mycobacteriales</taxon>
        <taxon>Nocardiaceae</taxon>
        <taxon>Williamsia</taxon>
    </lineage>
</organism>
<evidence type="ECO:0000256" key="1">
    <source>
        <dbReference type="ARBA" id="ARBA00007534"/>
    </source>
</evidence>
<keyword evidence="4" id="KW-1015">Disulfide bond</keyword>
<feature type="domain" description="PE-PPE" evidence="6">
    <location>
        <begin position="48"/>
        <end position="124"/>
    </location>
</feature>
<feature type="compositionally biased region" description="Basic and acidic residues" evidence="5">
    <location>
        <begin position="463"/>
        <end position="472"/>
    </location>
</feature>
<dbReference type="SUPFAM" id="SSF53474">
    <property type="entry name" value="alpha/beta-Hydrolases"/>
    <property type="match status" value="1"/>
</dbReference>
<keyword evidence="2" id="KW-0719">Serine esterase</keyword>
<dbReference type="PANTHER" id="PTHR33630">
    <property type="entry name" value="CUTINASE RV1984C-RELATED-RELATED"/>
    <property type="match status" value="1"/>
</dbReference>
<keyword evidence="8" id="KW-1185">Reference proteome</keyword>
<keyword evidence="3" id="KW-0378">Hydrolase</keyword>
<evidence type="ECO:0000256" key="4">
    <source>
        <dbReference type="ARBA" id="ARBA00023157"/>
    </source>
</evidence>
<evidence type="ECO:0000256" key="3">
    <source>
        <dbReference type="ARBA" id="ARBA00022801"/>
    </source>
</evidence>
<evidence type="ECO:0000313" key="8">
    <source>
        <dbReference type="Proteomes" id="UP000632454"/>
    </source>
</evidence>
<dbReference type="InterPro" id="IPR013228">
    <property type="entry name" value="PE-PPE_C"/>
</dbReference>
<evidence type="ECO:0000259" key="6">
    <source>
        <dbReference type="Pfam" id="PF08237"/>
    </source>
</evidence>
<evidence type="ECO:0000256" key="2">
    <source>
        <dbReference type="ARBA" id="ARBA00022487"/>
    </source>
</evidence>
<dbReference type="Pfam" id="PF08237">
    <property type="entry name" value="PE-PPE"/>
    <property type="match status" value="1"/>
</dbReference>
<dbReference type="SMART" id="SM01110">
    <property type="entry name" value="Cutinase"/>
    <property type="match status" value="1"/>
</dbReference>
<reference evidence="8" key="1">
    <citation type="journal article" date="2019" name="Int. J. Syst. Evol. Microbiol.">
        <title>The Global Catalogue of Microorganisms (GCM) 10K type strain sequencing project: providing services to taxonomists for standard genome sequencing and annotation.</title>
        <authorList>
            <consortium name="The Broad Institute Genomics Platform"/>
            <consortium name="The Broad Institute Genome Sequencing Center for Infectious Disease"/>
            <person name="Wu L."/>
            <person name="Ma J."/>
        </authorList>
    </citation>
    <scope>NUCLEOTIDE SEQUENCE [LARGE SCALE GENOMIC DNA]</scope>
    <source>
        <strain evidence="8">CCM 7855</strain>
    </source>
</reference>
<protein>
    <recommendedName>
        <fullName evidence="6">PE-PPE domain-containing protein</fullName>
    </recommendedName>
</protein>
<feature type="compositionally biased region" description="Low complexity" evidence="5">
    <location>
        <begin position="444"/>
        <end position="462"/>
    </location>
</feature>
<sequence length="472" mass="48965">MLFQGGVASAVEAQSAACPSSGKVFILDGTNDDPLNYHTRDIASRYEGYDVEHVDYPANVWPLGATSYAASAAAGRTAVHRDIAAYRATPGCSESPVVIVGYSQGAAIAGDELHALASDPDQAIATKDSNGAPIVSGELYSDPRRTGDSRGRGVELSMVGVIPGLGMRGPRGPGGYGDIPVLDVCVDGDPICDLPDPLHDPVGALDALLAFGTKHFEYGQYMRDPAALGQGPEPTGPVLLARPMAISILLNRVGVHALDDVHSYYIPLRYPELARIQPVLAFFQARGPQYPELGHGATLPDLLTIGSALRGDPAAQARLLVSLRGIARYPIRFASDWAVVVRERVAGRVPATAPVRGAGANVDVPTASTPPALTSNNGPSPSPSPIPPRPMTPSTPGSSPGPLRAAVRERLGEVLTRFRPTKPSPSTPTTSPDTASPTAPPTPDRTTGTPSAGSHSDQSSTTDDSHGGAEAS</sequence>
<dbReference type="InterPro" id="IPR029058">
    <property type="entry name" value="AB_hydrolase_fold"/>
</dbReference>
<dbReference type="EMBL" id="BMCS01000002">
    <property type="protein sequence ID" value="GGF31933.1"/>
    <property type="molecule type" value="Genomic_DNA"/>
</dbReference>
<dbReference type="InterPro" id="IPR000675">
    <property type="entry name" value="Cutinase/axe"/>
</dbReference>
<feature type="region of interest" description="Disordered" evidence="5">
    <location>
        <begin position="355"/>
        <end position="472"/>
    </location>
</feature>
<comment type="similarity">
    <text evidence="1">Belongs to the cutinase family.</text>
</comment>
<dbReference type="PANTHER" id="PTHR33630:SF9">
    <property type="entry name" value="CUTINASE 4"/>
    <property type="match status" value="1"/>
</dbReference>
<proteinExistence type="inferred from homology"/>
<accession>A0ABQ1UZL9</accession>
<evidence type="ECO:0000256" key="5">
    <source>
        <dbReference type="SAM" id="MobiDB-lite"/>
    </source>
</evidence>
<dbReference type="Gene3D" id="3.40.50.1820">
    <property type="entry name" value="alpha/beta hydrolase"/>
    <property type="match status" value="1"/>
</dbReference>
<gene>
    <name evidence="7" type="ORF">GCM10007298_29750</name>
</gene>
<feature type="compositionally biased region" description="Pro residues" evidence="5">
    <location>
        <begin position="380"/>
        <end position="393"/>
    </location>
</feature>
<comment type="caution">
    <text evidence="7">The sequence shown here is derived from an EMBL/GenBank/DDBJ whole genome shotgun (WGS) entry which is preliminary data.</text>
</comment>
<dbReference type="Proteomes" id="UP000632454">
    <property type="component" value="Unassembled WGS sequence"/>
</dbReference>
<name>A0ABQ1UZL9_9NOCA</name>
<evidence type="ECO:0000313" key="7">
    <source>
        <dbReference type="EMBL" id="GGF31933.1"/>
    </source>
</evidence>